<sequence length="477" mass="54282">MKKLLQNTILLIVTTQLTYCEKFLDIEAPITSTNQENVYQNDYTAAAVLTGLYAQIMSDFSQGGITSISLIKELSADNLILNDVTSIGYMNFWRNSLTADYINTEGYNNYFSNFYQKIYIINAAIEGLANSNRITPSIKQRLLGESHFLRAFYYFYLVEIFGDTPLVLTTDYQKNSNISRSPIQDVYQQIINDLNQSTKQLNDTYVDANITTPTQERVRPNLGAALALLARVQLYNKNYNEAERRATEIINKTSLYNMVGLDSVFKKNSRETIWSLQPVKQGYNTDEASLFILTGVPGTLSSKPFYLSNSLVSSFEPNDNRKTTWISNLNSGFTQYPYASKYKIDVLRSSNSVVEEYCIALRLSEQYLIRAEARTELNDIRGAQSDLNAIRNRAGLPATTASTQAELRKAILQERRVELFTEWGHRWFDLKRTNSLDKAMTAAVQYKGGTWSSYRALYPLPNTELLLDKNLTQNPGY</sequence>
<feature type="domain" description="RagB/SusD" evidence="7">
    <location>
        <begin position="320"/>
        <end position="477"/>
    </location>
</feature>
<evidence type="ECO:0000256" key="4">
    <source>
        <dbReference type="ARBA" id="ARBA00023136"/>
    </source>
</evidence>
<dbReference type="Proteomes" id="UP000503144">
    <property type="component" value="Chromosome"/>
</dbReference>
<evidence type="ECO:0000256" key="5">
    <source>
        <dbReference type="ARBA" id="ARBA00023237"/>
    </source>
</evidence>
<dbReference type="InterPro" id="IPR012944">
    <property type="entry name" value="SusD_RagB_dom"/>
</dbReference>
<keyword evidence="5" id="KW-0998">Cell outer membrane</keyword>
<comment type="similarity">
    <text evidence="2">Belongs to the SusD family.</text>
</comment>
<reference evidence="10" key="1">
    <citation type="submission" date="2020-04" db="EMBL/GenBank/DDBJ databases">
        <authorList>
            <person name="Kittiwongwattana C."/>
        </authorList>
    </citation>
    <scope>NUCLEOTIDE SEQUENCE [LARGE SCALE GENOMIC DNA]</scope>
    <source>
        <strain evidence="10">1303</strain>
    </source>
</reference>
<protein>
    <submittedName>
        <fullName evidence="9">RagB/SusD family nutrient uptake outer membrane protein</fullName>
    </submittedName>
</protein>
<keyword evidence="3" id="KW-0732">Signal</keyword>
<comment type="subcellular location">
    <subcellularLocation>
        <location evidence="1">Cell outer membrane</location>
    </subcellularLocation>
</comment>
<reference evidence="9 10" key="2">
    <citation type="submission" date="2020-09" db="EMBL/GenBank/DDBJ databases">
        <authorList>
            <person name="Kittiwongwattana C."/>
        </authorList>
    </citation>
    <scope>NUCLEOTIDE SEQUENCE [LARGE SCALE GENOMIC DNA]</scope>
    <source>
        <strain evidence="9 10">1303</strain>
    </source>
</reference>
<dbReference type="EMBL" id="CP051204">
    <property type="protein sequence ID" value="QJB39076.1"/>
    <property type="molecule type" value="Genomic_DNA"/>
</dbReference>
<dbReference type="InterPro" id="IPR033985">
    <property type="entry name" value="SusD-like_N"/>
</dbReference>
<accession>A0ABX6LG51</accession>
<dbReference type="SUPFAM" id="SSF48452">
    <property type="entry name" value="TPR-like"/>
    <property type="match status" value="1"/>
</dbReference>
<evidence type="ECO:0000256" key="6">
    <source>
        <dbReference type="SAM" id="Coils"/>
    </source>
</evidence>
<evidence type="ECO:0000256" key="3">
    <source>
        <dbReference type="ARBA" id="ARBA00022729"/>
    </source>
</evidence>
<dbReference type="RefSeq" id="WP_168860976.1">
    <property type="nucleotide sequence ID" value="NZ_CP051204.2"/>
</dbReference>
<dbReference type="InterPro" id="IPR011990">
    <property type="entry name" value="TPR-like_helical_dom_sf"/>
</dbReference>
<gene>
    <name evidence="9" type="ORF">HF324_14880</name>
</gene>
<dbReference type="Gene3D" id="1.25.40.390">
    <property type="match status" value="1"/>
</dbReference>
<organism evidence="9 10">
    <name type="scientific">Chitinophaga oryzae</name>
    <dbReference type="NCBI Taxonomy" id="2725414"/>
    <lineage>
        <taxon>Bacteria</taxon>
        <taxon>Pseudomonadati</taxon>
        <taxon>Bacteroidota</taxon>
        <taxon>Chitinophagia</taxon>
        <taxon>Chitinophagales</taxon>
        <taxon>Chitinophagaceae</taxon>
        <taxon>Chitinophaga</taxon>
    </lineage>
</organism>
<keyword evidence="6" id="KW-0175">Coiled coil</keyword>
<evidence type="ECO:0000256" key="1">
    <source>
        <dbReference type="ARBA" id="ARBA00004442"/>
    </source>
</evidence>
<evidence type="ECO:0000259" key="7">
    <source>
        <dbReference type="Pfam" id="PF07980"/>
    </source>
</evidence>
<name>A0ABX6LG51_9BACT</name>
<feature type="coiled-coil region" evidence="6">
    <location>
        <begin position="225"/>
        <end position="252"/>
    </location>
</feature>
<evidence type="ECO:0000259" key="8">
    <source>
        <dbReference type="Pfam" id="PF14322"/>
    </source>
</evidence>
<keyword evidence="10" id="KW-1185">Reference proteome</keyword>
<dbReference type="CDD" id="cd08977">
    <property type="entry name" value="SusD"/>
    <property type="match status" value="1"/>
</dbReference>
<evidence type="ECO:0000256" key="2">
    <source>
        <dbReference type="ARBA" id="ARBA00006275"/>
    </source>
</evidence>
<keyword evidence="4" id="KW-0472">Membrane</keyword>
<evidence type="ECO:0000313" key="10">
    <source>
        <dbReference type="Proteomes" id="UP000503144"/>
    </source>
</evidence>
<dbReference type="Pfam" id="PF07980">
    <property type="entry name" value="SusD_RagB"/>
    <property type="match status" value="1"/>
</dbReference>
<proteinExistence type="inferred from homology"/>
<evidence type="ECO:0000313" key="9">
    <source>
        <dbReference type="EMBL" id="QJB39076.1"/>
    </source>
</evidence>
<dbReference type="Pfam" id="PF14322">
    <property type="entry name" value="SusD-like_3"/>
    <property type="match status" value="1"/>
</dbReference>
<feature type="domain" description="SusD-like N-terminal" evidence="8">
    <location>
        <begin position="73"/>
        <end position="234"/>
    </location>
</feature>